<dbReference type="KEGG" id="act:ACLA_013180"/>
<dbReference type="HOGENOM" id="CLU_3086795_0_0_1"/>
<name>A1CAW5_ASPCL</name>
<accession>A1CAW5</accession>
<dbReference type="AlphaFoldDB" id="A1CAW5"/>
<dbReference type="GeneID" id="4706226"/>
<gene>
    <name evidence="1" type="ORF">ACLA_013180</name>
</gene>
<reference evidence="1 2" key="1">
    <citation type="journal article" date="2008" name="PLoS Genet.">
        <title>Genomic islands in the pathogenic filamentous fungus Aspergillus fumigatus.</title>
        <authorList>
            <person name="Fedorova N.D."/>
            <person name="Khaldi N."/>
            <person name="Joardar V.S."/>
            <person name="Maiti R."/>
            <person name="Amedeo P."/>
            <person name="Anderson M.J."/>
            <person name="Crabtree J."/>
            <person name="Silva J.C."/>
            <person name="Badger J.H."/>
            <person name="Albarraq A."/>
            <person name="Angiuoli S."/>
            <person name="Bussey H."/>
            <person name="Bowyer P."/>
            <person name="Cotty P.J."/>
            <person name="Dyer P.S."/>
            <person name="Egan A."/>
            <person name="Galens K."/>
            <person name="Fraser-Liggett C.M."/>
            <person name="Haas B.J."/>
            <person name="Inman J.M."/>
            <person name="Kent R."/>
            <person name="Lemieux S."/>
            <person name="Malavazi I."/>
            <person name="Orvis J."/>
            <person name="Roemer T."/>
            <person name="Ronning C.M."/>
            <person name="Sundaram J.P."/>
            <person name="Sutton G."/>
            <person name="Turner G."/>
            <person name="Venter J.C."/>
            <person name="White O.R."/>
            <person name="Whitty B.R."/>
            <person name="Youngman P."/>
            <person name="Wolfe K.H."/>
            <person name="Goldman G.H."/>
            <person name="Wortman J.R."/>
            <person name="Jiang B."/>
            <person name="Denning D.W."/>
            <person name="Nierman W.C."/>
        </authorList>
    </citation>
    <scope>NUCLEOTIDE SEQUENCE [LARGE SCALE GENOMIC DNA]</scope>
    <source>
        <strain evidence="2">ATCC 1007 / CBS 513.65 / DSM 816 / NCTC 3887 / NRRL 1</strain>
    </source>
</reference>
<dbReference type="VEuPathDB" id="FungiDB:ACLA_013180"/>
<proteinExistence type="predicted"/>
<sequence>MVALVGLPAEELIKRSPVNWVFWDEQASLSPLFPPIHLRNNFSKTGNSWSAI</sequence>
<dbReference type="EMBL" id="DS027049">
    <property type="protein sequence ID" value="EAW12883.1"/>
    <property type="molecule type" value="Genomic_DNA"/>
</dbReference>
<keyword evidence="2" id="KW-1185">Reference proteome</keyword>
<protein>
    <submittedName>
        <fullName evidence="1">Uncharacterized protein</fullName>
    </submittedName>
</protein>
<evidence type="ECO:0000313" key="1">
    <source>
        <dbReference type="EMBL" id="EAW12883.1"/>
    </source>
</evidence>
<dbReference type="Proteomes" id="UP000006701">
    <property type="component" value="Unassembled WGS sequence"/>
</dbReference>
<evidence type="ECO:0000313" key="2">
    <source>
        <dbReference type="Proteomes" id="UP000006701"/>
    </source>
</evidence>
<dbReference type="RefSeq" id="XP_001274309.1">
    <property type="nucleotide sequence ID" value="XM_001274308.1"/>
</dbReference>
<organism evidence="1 2">
    <name type="scientific">Aspergillus clavatus (strain ATCC 1007 / CBS 513.65 / DSM 816 / NCTC 3887 / NRRL 1 / QM 1276 / 107)</name>
    <dbReference type="NCBI Taxonomy" id="344612"/>
    <lineage>
        <taxon>Eukaryota</taxon>
        <taxon>Fungi</taxon>
        <taxon>Dikarya</taxon>
        <taxon>Ascomycota</taxon>
        <taxon>Pezizomycotina</taxon>
        <taxon>Eurotiomycetes</taxon>
        <taxon>Eurotiomycetidae</taxon>
        <taxon>Eurotiales</taxon>
        <taxon>Aspergillaceae</taxon>
        <taxon>Aspergillus</taxon>
        <taxon>Aspergillus subgen. Fumigati</taxon>
    </lineage>
</organism>